<comment type="caution">
    <text evidence="1">The sequence shown here is derived from an EMBL/GenBank/DDBJ whole genome shotgun (WGS) entry which is preliminary data.</text>
</comment>
<proteinExistence type="predicted"/>
<dbReference type="CDD" id="cd03440">
    <property type="entry name" value="hot_dog"/>
    <property type="match status" value="1"/>
</dbReference>
<protein>
    <submittedName>
        <fullName evidence="1">Uncharacterized protein</fullName>
    </submittedName>
</protein>
<name>A0A9W8EAP7_9FUNG</name>
<dbReference type="AlphaFoldDB" id="A0A9W8EAP7"/>
<dbReference type="EMBL" id="JANBQB010001118">
    <property type="protein sequence ID" value="KAJ1972231.1"/>
    <property type="molecule type" value="Genomic_DNA"/>
</dbReference>
<accession>A0A9W8EAP7</accession>
<evidence type="ECO:0000313" key="2">
    <source>
        <dbReference type="Proteomes" id="UP001151582"/>
    </source>
</evidence>
<gene>
    <name evidence="1" type="ORF">H4R34_005475</name>
</gene>
<dbReference type="InterPro" id="IPR029069">
    <property type="entry name" value="HotDog_dom_sf"/>
</dbReference>
<dbReference type="Gene3D" id="3.10.129.10">
    <property type="entry name" value="Hotdog Thioesterase"/>
    <property type="match status" value="1"/>
</dbReference>
<reference evidence="1" key="1">
    <citation type="submission" date="2022-07" db="EMBL/GenBank/DDBJ databases">
        <title>Phylogenomic reconstructions and comparative analyses of Kickxellomycotina fungi.</title>
        <authorList>
            <person name="Reynolds N.K."/>
            <person name="Stajich J.E."/>
            <person name="Barry K."/>
            <person name="Grigoriev I.V."/>
            <person name="Crous P."/>
            <person name="Smith M.E."/>
        </authorList>
    </citation>
    <scope>NUCLEOTIDE SEQUENCE</scope>
    <source>
        <strain evidence="1">RSA 567</strain>
    </source>
</reference>
<dbReference type="SUPFAM" id="SSF54637">
    <property type="entry name" value="Thioesterase/thiol ester dehydrase-isomerase"/>
    <property type="match status" value="1"/>
</dbReference>
<dbReference type="Proteomes" id="UP001151582">
    <property type="component" value="Unassembled WGS sequence"/>
</dbReference>
<sequence>MQKPTGLDRLSVAKAEQFNRQVWHTTRSFRWKDSTRATVTSICAPSLVTGSNASPGSAGDTDARTITFRYAITPEDVNADGIMDEAGLSRLNDDLSTAAILWFDDCDKLHPGVSTSMTVHLKRFPRVGTAIDLVCSVLGYDGPLVYTRTEIAQVDPSTSAATLQRRDMLGVLTHTKFVTEKVARSHL</sequence>
<organism evidence="1 2">
    <name type="scientific">Dimargaris verticillata</name>
    <dbReference type="NCBI Taxonomy" id="2761393"/>
    <lineage>
        <taxon>Eukaryota</taxon>
        <taxon>Fungi</taxon>
        <taxon>Fungi incertae sedis</taxon>
        <taxon>Zoopagomycota</taxon>
        <taxon>Kickxellomycotina</taxon>
        <taxon>Dimargaritomycetes</taxon>
        <taxon>Dimargaritales</taxon>
        <taxon>Dimargaritaceae</taxon>
        <taxon>Dimargaris</taxon>
    </lineage>
</organism>
<evidence type="ECO:0000313" key="1">
    <source>
        <dbReference type="EMBL" id="KAJ1972231.1"/>
    </source>
</evidence>
<keyword evidence="2" id="KW-1185">Reference proteome</keyword>
<dbReference type="OrthoDB" id="5595513at2759"/>